<proteinExistence type="predicted"/>
<reference evidence="2" key="1">
    <citation type="journal article" date="2019" name="Curr. Biol.">
        <title>Genome Sequence of Striga asiatica Provides Insight into the Evolution of Plant Parasitism.</title>
        <authorList>
            <person name="Yoshida S."/>
            <person name="Kim S."/>
            <person name="Wafula E.K."/>
            <person name="Tanskanen J."/>
            <person name="Kim Y.M."/>
            <person name="Honaas L."/>
            <person name="Yang Z."/>
            <person name="Spallek T."/>
            <person name="Conn C.E."/>
            <person name="Ichihashi Y."/>
            <person name="Cheong K."/>
            <person name="Cui S."/>
            <person name="Der J.P."/>
            <person name="Gundlach H."/>
            <person name="Jiao Y."/>
            <person name="Hori C."/>
            <person name="Ishida J.K."/>
            <person name="Kasahara H."/>
            <person name="Kiba T."/>
            <person name="Kim M.S."/>
            <person name="Koo N."/>
            <person name="Laohavisit A."/>
            <person name="Lee Y.H."/>
            <person name="Lumba S."/>
            <person name="McCourt P."/>
            <person name="Mortimer J.C."/>
            <person name="Mutuku J.M."/>
            <person name="Nomura T."/>
            <person name="Sasaki-Sekimoto Y."/>
            <person name="Seto Y."/>
            <person name="Wang Y."/>
            <person name="Wakatake T."/>
            <person name="Sakakibara H."/>
            <person name="Demura T."/>
            <person name="Yamaguchi S."/>
            <person name="Yoneyama K."/>
            <person name="Manabe R.I."/>
            <person name="Nelson D.C."/>
            <person name="Schulman A.H."/>
            <person name="Timko M.P."/>
            <person name="dePamphilis C.W."/>
            <person name="Choi D."/>
            <person name="Shirasu K."/>
        </authorList>
    </citation>
    <scope>NUCLEOTIDE SEQUENCE [LARGE SCALE GENOMIC DNA]</scope>
    <source>
        <strain evidence="2">cv. UVA1</strain>
    </source>
</reference>
<comment type="caution">
    <text evidence="1">The sequence shown here is derived from an EMBL/GenBank/DDBJ whole genome shotgun (WGS) entry which is preliminary data.</text>
</comment>
<dbReference type="Proteomes" id="UP000325081">
    <property type="component" value="Unassembled WGS sequence"/>
</dbReference>
<dbReference type="OrthoDB" id="617505at2759"/>
<sequence>MAALAYHHHQQHHIERKRSAFLGISFGGFDLCFSWVDLQGCVDYKLSCRLSLRMRIAAASEKIQILKELRQINMSVGSIAFYQLMKVCQAEYFRQLLKPVT</sequence>
<name>A0A5A7P0J8_STRAF</name>
<protein>
    <submittedName>
        <fullName evidence="1">Conserved peptide upstream open reading frame 35</fullName>
    </submittedName>
</protein>
<dbReference type="PANTHER" id="PTHR35281:SF3">
    <property type="entry name" value="BNAA07G07520D PROTEIN"/>
    <property type="match status" value="1"/>
</dbReference>
<gene>
    <name evidence="1" type="ORF">STAS_01644</name>
</gene>
<evidence type="ECO:0000313" key="1">
    <source>
        <dbReference type="EMBL" id="GER26028.1"/>
    </source>
</evidence>
<dbReference type="PANTHER" id="PTHR35281">
    <property type="entry name" value="BNAA02G34170D PROTEIN"/>
    <property type="match status" value="1"/>
</dbReference>
<organism evidence="1 2">
    <name type="scientific">Striga asiatica</name>
    <name type="common">Asiatic witchweed</name>
    <name type="synonym">Buchnera asiatica</name>
    <dbReference type="NCBI Taxonomy" id="4170"/>
    <lineage>
        <taxon>Eukaryota</taxon>
        <taxon>Viridiplantae</taxon>
        <taxon>Streptophyta</taxon>
        <taxon>Embryophyta</taxon>
        <taxon>Tracheophyta</taxon>
        <taxon>Spermatophyta</taxon>
        <taxon>Magnoliopsida</taxon>
        <taxon>eudicotyledons</taxon>
        <taxon>Gunneridae</taxon>
        <taxon>Pentapetalae</taxon>
        <taxon>asterids</taxon>
        <taxon>lamiids</taxon>
        <taxon>Lamiales</taxon>
        <taxon>Orobanchaceae</taxon>
        <taxon>Buchnereae</taxon>
        <taxon>Striga</taxon>
    </lineage>
</organism>
<dbReference type="AlphaFoldDB" id="A0A5A7P0J8"/>
<dbReference type="EMBL" id="BKCP01000669">
    <property type="protein sequence ID" value="GER26028.1"/>
    <property type="molecule type" value="Genomic_DNA"/>
</dbReference>
<keyword evidence="2" id="KW-1185">Reference proteome</keyword>
<evidence type="ECO:0000313" key="2">
    <source>
        <dbReference type="Proteomes" id="UP000325081"/>
    </source>
</evidence>
<accession>A0A5A7P0J8</accession>